<dbReference type="Gene3D" id="3.30.590.10">
    <property type="entry name" value="Glutamine synthetase/guanido kinase, catalytic domain"/>
    <property type="match status" value="1"/>
</dbReference>
<dbReference type="InterPro" id="IPR008147">
    <property type="entry name" value="Gln_synt_N"/>
</dbReference>
<evidence type="ECO:0000256" key="5">
    <source>
        <dbReference type="ARBA" id="ARBA00022840"/>
    </source>
</evidence>
<dbReference type="GO" id="GO:0005524">
    <property type="term" value="F:ATP binding"/>
    <property type="evidence" value="ECO:0007669"/>
    <property type="project" value="UniProtKB-KW"/>
</dbReference>
<dbReference type="PANTHER" id="PTHR43785:SF12">
    <property type="entry name" value="TYPE-1 GLUTAMINE SYNTHETASE 2"/>
    <property type="match status" value="1"/>
</dbReference>
<sequence>MIREPLIFAAIPDLCGKIKGKAFPLAQLDRAAVGGLGWTPTNTQINCFDNIGSTPFGAFGDVALVPDPAAAAIVDFGDGSVPERFVLSDIRTMEGDPWTCCTRGMLRGALARLKAVSGLTLKGAFEHEFQLAGPAPHPGWAYALAGFRQQAAFCETLMAALGVAGLKPDTMVKEYGDNQYEATIGPEEGIRIADAAVMLRELARATARRMGEHVTFTPIRDPKGVGNGVHIHMSFVDAEGRPATWDANGPSGMSPVTGSFIAGILRHINSIVAFTAPSAVSYLRLTPHRWSAAYNNLGYRDREAAIRICGLAGKDAAATARSYNFEYRAADAAASPHLALAALVHAGAQGIEDGLPPPEVTGEDLALLEPAALAARGYERLPADLPAALDRLEGDALVRGWFPEGFAEIYVAHKRGELAWLNGKSPEEILAAYEAVY</sequence>
<evidence type="ECO:0000256" key="1">
    <source>
        <dbReference type="ARBA" id="ARBA00001946"/>
    </source>
</evidence>
<comment type="caution">
    <text evidence="10">The sequence shown here is derived from an EMBL/GenBank/DDBJ whole genome shotgun (WGS) entry which is preliminary data.</text>
</comment>
<evidence type="ECO:0000259" key="9">
    <source>
        <dbReference type="PROSITE" id="PS51987"/>
    </source>
</evidence>
<evidence type="ECO:0000313" key="11">
    <source>
        <dbReference type="Proteomes" id="UP000248975"/>
    </source>
</evidence>
<evidence type="ECO:0000256" key="7">
    <source>
        <dbReference type="PROSITE-ProRule" id="PRU01331"/>
    </source>
</evidence>
<dbReference type="SUPFAM" id="SSF55931">
    <property type="entry name" value="Glutamine synthetase/guanido kinase"/>
    <property type="match status" value="1"/>
</dbReference>
<dbReference type="GO" id="GO:0006542">
    <property type="term" value="P:glutamine biosynthetic process"/>
    <property type="evidence" value="ECO:0007669"/>
    <property type="project" value="InterPro"/>
</dbReference>
<dbReference type="GO" id="GO:0004356">
    <property type="term" value="F:glutamine synthetase activity"/>
    <property type="evidence" value="ECO:0007669"/>
    <property type="project" value="InterPro"/>
</dbReference>
<dbReference type="PANTHER" id="PTHR43785">
    <property type="entry name" value="GAMMA-GLUTAMYLPUTRESCINE SYNTHETASE"/>
    <property type="match status" value="1"/>
</dbReference>
<keyword evidence="6" id="KW-0535">Nitrogen fixation</keyword>
<protein>
    <submittedName>
        <fullName evidence="10">Glutamine synthetase</fullName>
    </submittedName>
</protein>
<evidence type="ECO:0000256" key="4">
    <source>
        <dbReference type="ARBA" id="ARBA00022741"/>
    </source>
</evidence>
<dbReference type="AlphaFoldDB" id="A0A2W5TYS8"/>
<keyword evidence="3" id="KW-0436">Ligase</keyword>
<dbReference type="InterPro" id="IPR036651">
    <property type="entry name" value="Gln_synt_N_sf"/>
</dbReference>
<dbReference type="EMBL" id="QFQS01000005">
    <property type="protein sequence ID" value="PZQ95933.1"/>
    <property type="molecule type" value="Genomic_DNA"/>
</dbReference>
<dbReference type="Pfam" id="PF16952">
    <property type="entry name" value="Gln-synt_N_2"/>
    <property type="match status" value="1"/>
</dbReference>
<comment type="cofactor">
    <cofactor evidence="1">
        <name>Mg(2+)</name>
        <dbReference type="ChEBI" id="CHEBI:18420"/>
    </cofactor>
</comment>
<dbReference type="InterPro" id="IPR008146">
    <property type="entry name" value="Gln_synth_cat_dom"/>
</dbReference>
<keyword evidence="5" id="KW-0067">ATP-binding</keyword>
<comment type="similarity">
    <text evidence="7 8">Belongs to the glutamine synthetase family.</text>
</comment>
<evidence type="ECO:0000256" key="8">
    <source>
        <dbReference type="RuleBase" id="RU000384"/>
    </source>
</evidence>
<dbReference type="Proteomes" id="UP000248975">
    <property type="component" value="Unassembled WGS sequence"/>
</dbReference>
<dbReference type="InterPro" id="IPR014746">
    <property type="entry name" value="Gln_synth/guanido_kin_cat_dom"/>
</dbReference>
<feature type="domain" description="GS catalytic" evidence="9">
    <location>
        <begin position="102"/>
        <end position="437"/>
    </location>
</feature>
<keyword evidence="4" id="KW-0547">Nucleotide-binding</keyword>
<proteinExistence type="inferred from homology"/>
<evidence type="ECO:0000256" key="3">
    <source>
        <dbReference type="ARBA" id="ARBA00022598"/>
    </source>
</evidence>
<organism evidence="10 11">
    <name type="scientific">Cereibacter sphaeroides</name>
    <name type="common">Rhodobacter sphaeroides</name>
    <dbReference type="NCBI Taxonomy" id="1063"/>
    <lineage>
        <taxon>Bacteria</taxon>
        <taxon>Pseudomonadati</taxon>
        <taxon>Pseudomonadota</taxon>
        <taxon>Alphaproteobacteria</taxon>
        <taxon>Rhodobacterales</taxon>
        <taxon>Paracoccaceae</taxon>
        <taxon>Cereibacter</taxon>
    </lineage>
</organism>
<gene>
    <name evidence="10" type="ORF">DI533_18055</name>
</gene>
<name>A0A2W5TYS8_CERSP</name>
<dbReference type="PROSITE" id="PS51987">
    <property type="entry name" value="GS_CATALYTIC"/>
    <property type="match status" value="1"/>
</dbReference>
<accession>A0A2W5TYS8</accession>
<reference evidence="10 11" key="1">
    <citation type="submission" date="2017-08" db="EMBL/GenBank/DDBJ databases">
        <title>Infants hospitalized years apart are colonized by the same room-sourced microbial strains.</title>
        <authorList>
            <person name="Brooks B."/>
            <person name="Olm M.R."/>
            <person name="Firek B.A."/>
            <person name="Baker R."/>
            <person name="Thomas B.C."/>
            <person name="Morowitz M.J."/>
            <person name="Banfield J.F."/>
        </authorList>
    </citation>
    <scope>NUCLEOTIDE SEQUENCE [LARGE SCALE GENOMIC DNA]</scope>
    <source>
        <strain evidence="10">S2_003_000_R2_11</strain>
    </source>
</reference>
<comment type="function">
    <text evidence="2">Catalyzes the ATP-dependent biosynthesis of glutamine from glutamate and ammonia.</text>
</comment>
<dbReference type="Gene3D" id="3.10.20.70">
    <property type="entry name" value="Glutamine synthetase, N-terminal domain"/>
    <property type="match status" value="1"/>
</dbReference>
<dbReference type="SMART" id="SM01230">
    <property type="entry name" value="Gln-synt_C"/>
    <property type="match status" value="1"/>
</dbReference>
<evidence type="ECO:0000256" key="2">
    <source>
        <dbReference type="ARBA" id="ARBA00003117"/>
    </source>
</evidence>
<dbReference type="Pfam" id="PF00120">
    <property type="entry name" value="Gln-synt_C"/>
    <property type="match status" value="1"/>
</dbReference>
<evidence type="ECO:0000256" key="6">
    <source>
        <dbReference type="ARBA" id="ARBA00023231"/>
    </source>
</evidence>
<evidence type="ECO:0000313" key="10">
    <source>
        <dbReference type="EMBL" id="PZQ95933.1"/>
    </source>
</evidence>